<comment type="caution">
    <text evidence="8">The sequence shown here is derived from an EMBL/GenBank/DDBJ whole genome shotgun (WGS) entry which is preliminary data.</text>
</comment>
<evidence type="ECO:0000313" key="8">
    <source>
        <dbReference type="EMBL" id="KAG6454943.1"/>
    </source>
</evidence>
<keyword evidence="4" id="KW-0689">Ribosomal protein</keyword>
<name>A0A921ZC66_MANSE</name>
<organism evidence="8 9">
    <name type="scientific">Manduca sexta</name>
    <name type="common">Tobacco hawkmoth</name>
    <name type="synonym">Tobacco hornworm</name>
    <dbReference type="NCBI Taxonomy" id="7130"/>
    <lineage>
        <taxon>Eukaryota</taxon>
        <taxon>Metazoa</taxon>
        <taxon>Ecdysozoa</taxon>
        <taxon>Arthropoda</taxon>
        <taxon>Hexapoda</taxon>
        <taxon>Insecta</taxon>
        <taxon>Pterygota</taxon>
        <taxon>Neoptera</taxon>
        <taxon>Endopterygota</taxon>
        <taxon>Lepidoptera</taxon>
        <taxon>Glossata</taxon>
        <taxon>Ditrysia</taxon>
        <taxon>Bombycoidea</taxon>
        <taxon>Sphingidae</taxon>
        <taxon>Sphinginae</taxon>
        <taxon>Sphingini</taxon>
        <taxon>Manduca</taxon>
    </lineage>
</organism>
<evidence type="ECO:0000256" key="5">
    <source>
        <dbReference type="ARBA" id="ARBA00023128"/>
    </source>
</evidence>
<evidence type="ECO:0000256" key="4">
    <source>
        <dbReference type="ARBA" id="ARBA00022980"/>
    </source>
</evidence>
<dbReference type="InterPro" id="IPR019368">
    <property type="entry name" value="Ribosomal_mS29"/>
</dbReference>
<dbReference type="GO" id="GO:0006915">
    <property type="term" value="P:apoptotic process"/>
    <property type="evidence" value="ECO:0007669"/>
    <property type="project" value="InterPro"/>
</dbReference>
<proteinExistence type="inferred from homology"/>
<keyword evidence="6" id="KW-0687">Ribonucleoprotein</keyword>
<dbReference type="GO" id="GO:0005763">
    <property type="term" value="C:mitochondrial small ribosomal subunit"/>
    <property type="evidence" value="ECO:0007669"/>
    <property type="project" value="TreeGrafter"/>
</dbReference>
<dbReference type="PRINTS" id="PR01716">
    <property type="entry name" value="DEATHASSOCP3"/>
</dbReference>
<dbReference type="GO" id="GO:0003735">
    <property type="term" value="F:structural constituent of ribosome"/>
    <property type="evidence" value="ECO:0007669"/>
    <property type="project" value="TreeGrafter"/>
</dbReference>
<evidence type="ECO:0000313" key="9">
    <source>
        <dbReference type="Proteomes" id="UP000791440"/>
    </source>
</evidence>
<keyword evidence="9" id="KW-1185">Reference proteome</keyword>
<gene>
    <name evidence="8" type="ORF">O3G_MSEX008946</name>
</gene>
<dbReference type="EMBL" id="JH668478">
    <property type="protein sequence ID" value="KAG6454943.1"/>
    <property type="molecule type" value="Genomic_DNA"/>
</dbReference>
<reference evidence="8" key="2">
    <citation type="submission" date="2020-12" db="EMBL/GenBank/DDBJ databases">
        <authorList>
            <person name="Kanost M."/>
        </authorList>
    </citation>
    <scope>NUCLEOTIDE SEQUENCE</scope>
</reference>
<keyword evidence="5" id="KW-0496">Mitochondrion</keyword>
<evidence type="ECO:0000256" key="1">
    <source>
        <dbReference type="ARBA" id="ARBA00004173"/>
    </source>
</evidence>
<keyword evidence="3" id="KW-0809">Transit peptide</keyword>
<comment type="similarity">
    <text evidence="2">Belongs to the mitochondrion-specific ribosomal protein mS29 family.</text>
</comment>
<sequence length="371" mass="42784">MLSRNWRHLCRRYSQAVTFRTTEASPSQHNENQIGLFYTMEEAQCKQLFGSGGLPKSFMKQTKTFTETAIMVRQPALDLINCIKASDMNQPAIRYVLYGEKGVGKSLTIAHLLHYAHENGYLIVHVPWVSEWLRRTPRHKEMANSQSREGFVDLPLDAAAWLLHFKNQNQAMLKNNELKTSKEYVWSKREMTEAGSSLAALVEHGINRVKYACDVIDALVNEIKILSDSKVCKTFVAIDGFNSFFYPMTRLKTPTKKQVKPEEVTLTTSFLEITKNDWSNGVIVVTADQLAVPEEHQESFLPRYLLFKKGFEHLDPFVPIEVERYTDKEFLTCANYYRDRLWLRGPTEIETELKFTSACNPYNFMIQCAPL</sequence>
<evidence type="ECO:0000256" key="3">
    <source>
        <dbReference type="ARBA" id="ARBA00022946"/>
    </source>
</evidence>
<dbReference type="PANTHER" id="PTHR12810">
    <property type="entry name" value="MITOCHONDRIAL 28S RIBOSOMAL PROTEIN S29"/>
    <property type="match status" value="1"/>
</dbReference>
<accession>A0A921ZC66</accession>
<reference evidence="8" key="1">
    <citation type="journal article" date="2016" name="Insect Biochem. Mol. Biol.">
        <title>Multifaceted biological insights from a draft genome sequence of the tobacco hornworm moth, Manduca sexta.</title>
        <authorList>
            <person name="Kanost M.R."/>
            <person name="Arrese E.L."/>
            <person name="Cao X."/>
            <person name="Chen Y.R."/>
            <person name="Chellapilla S."/>
            <person name="Goldsmith M.R."/>
            <person name="Grosse-Wilde E."/>
            <person name="Heckel D.G."/>
            <person name="Herndon N."/>
            <person name="Jiang H."/>
            <person name="Papanicolaou A."/>
            <person name="Qu J."/>
            <person name="Soulages J.L."/>
            <person name="Vogel H."/>
            <person name="Walters J."/>
            <person name="Waterhouse R.M."/>
            <person name="Ahn S.J."/>
            <person name="Almeida F.C."/>
            <person name="An C."/>
            <person name="Aqrawi P."/>
            <person name="Bretschneider A."/>
            <person name="Bryant W.B."/>
            <person name="Bucks S."/>
            <person name="Chao H."/>
            <person name="Chevignon G."/>
            <person name="Christen J.M."/>
            <person name="Clarke D.F."/>
            <person name="Dittmer N.T."/>
            <person name="Ferguson L.C.F."/>
            <person name="Garavelou S."/>
            <person name="Gordon K.H.J."/>
            <person name="Gunaratna R.T."/>
            <person name="Han Y."/>
            <person name="Hauser F."/>
            <person name="He Y."/>
            <person name="Heidel-Fischer H."/>
            <person name="Hirsh A."/>
            <person name="Hu Y."/>
            <person name="Jiang H."/>
            <person name="Kalra D."/>
            <person name="Klinner C."/>
            <person name="Konig C."/>
            <person name="Kovar C."/>
            <person name="Kroll A.R."/>
            <person name="Kuwar S.S."/>
            <person name="Lee S.L."/>
            <person name="Lehman R."/>
            <person name="Li K."/>
            <person name="Li Z."/>
            <person name="Liang H."/>
            <person name="Lovelace S."/>
            <person name="Lu Z."/>
            <person name="Mansfield J.H."/>
            <person name="McCulloch K.J."/>
            <person name="Mathew T."/>
            <person name="Morton B."/>
            <person name="Muzny D.M."/>
            <person name="Neunemann D."/>
            <person name="Ongeri F."/>
            <person name="Pauchet Y."/>
            <person name="Pu L.L."/>
            <person name="Pyrousis I."/>
            <person name="Rao X.J."/>
            <person name="Redding A."/>
            <person name="Roesel C."/>
            <person name="Sanchez-Gracia A."/>
            <person name="Schaack S."/>
            <person name="Shukla A."/>
            <person name="Tetreau G."/>
            <person name="Wang Y."/>
            <person name="Xiong G.H."/>
            <person name="Traut W."/>
            <person name="Walsh T.K."/>
            <person name="Worley K.C."/>
            <person name="Wu D."/>
            <person name="Wu W."/>
            <person name="Wu Y.Q."/>
            <person name="Zhang X."/>
            <person name="Zou Z."/>
            <person name="Zucker H."/>
            <person name="Briscoe A.D."/>
            <person name="Burmester T."/>
            <person name="Clem R.J."/>
            <person name="Feyereisen R."/>
            <person name="Grimmelikhuijzen C.J.P."/>
            <person name="Hamodrakas S.J."/>
            <person name="Hansson B.S."/>
            <person name="Huguet E."/>
            <person name="Jermiin L.S."/>
            <person name="Lan Q."/>
            <person name="Lehman H.K."/>
            <person name="Lorenzen M."/>
            <person name="Merzendorfer H."/>
            <person name="Michalopoulos I."/>
            <person name="Morton D.B."/>
            <person name="Muthukrishnan S."/>
            <person name="Oakeshott J.G."/>
            <person name="Palmer W."/>
            <person name="Park Y."/>
            <person name="Passarelli A.L."/>
            <person name="Rozas J."/>
            <person name="Schwartz L.M."/>
            <person name="Smith W."/>
            <person name="Southgate A."/>
            <person name="Vilcinskas A."/>
            <person name="Vogt R."/>
            <person name="Wang P."/>
            <person name="Werren J."/>
            <person name="Yu X.Q."/>
            <person name="Zhou J.J."/>
            <person name="Brown S.J."/>
            <person name="Scherer S.E."/>
            <person name="Richards S."/>
            <person name="Blissard G.W."/>
        </authorList>
    </citation>
    <scope>NUCLEOTIDE SEQUENCE</scope>
</reference>
<evidence type="ECO:0000256" key="2">
    <source>
        <dbReference type="ARBA" id="ARBA00009863"/>
    </source>
</evidence>
<evidence type="ECO:0000256" key="7">
    <source>
        <dbReference type="ARBA" id="ARBA00035140"/>
    </source>
</evidence>
<dbReference type="Proteomes" id="UP000791440">
    <property type="component" value="Unassembled WGS sequence"/>
</dbReference>
<comment type="subcellular location">
    <subcellularLocation>
        <location evidence="1">Mitochondrion</location>
    </subcellularLocation>
</comment>
<dbReference type="AlphaFoldDB" id="A0A921ZC66"/>
<evidence type="ECO:0000256" key="6">
    <source>
        <dbReference type="ARBA" id="ARBA00023274"/>
    </source>
</evidence>
<dbReference type="Pfam" id="PF10236">
    <property type="entry name" value="DAP3"/>
    <property type="match status" value="1"/>
</dbReference>
<dbReference type="InterPro" id="IPR008092">
    <property type="entry name" value="Ribosomal_mS29_met"/>
</dbReference>
<protein>
    <recommendedName>
        <fullName evidence="7">Small ribosomal subunit protein mS29</fullName>
    </recommendedName>
</protein>
<dbReference type="PANTHER" id="PTHR12810:SF0">
    <property type="entry name" value="SMALL RIBOSOMAL SUBUNIT PROTEIN MS29"/>
    <property type="match status" value="1"/>
</dbReference>